<evidence type="ECO:0000313" key="3">
    <source>
        <dbReference type="EMBL" id="ADE40004.1"/>
    </source>
</evidence>
<dbReference type="CDD" id="cd09996">
    <property type="entry name" value="HDAC_classII_1"/>
    <property type="match status" value="1"/>
</dbReference>
<evidence type="ECO:0000313" key="4">
    <source>
        <dbReference type="Proteomes" id="UP000007460"/>
    </source>
</evidence>
<dbReference type="AlphaFoldDB" id="D5BMG1"/>
<dbReference type="PANTHER" id="PTHR10625:SF31">
    <property type="entry name" value="HISTONE DEACETYLASE DOMAIN-CONTAINING PROTEIN"/>
    <property type="match status" value="1"/>
</dbReference>
<dbReference type="EMBL" id="CP001751">
    <property type="protein sequence ID" value="ADE40004.1"/>
    <property type="molecule type" value="Genomic_DNA"/>
</dbReference>
<sequence>MSKIRKTGWTFSEHYLWHDTGSYSLLTPPSLTVQPGIHAENEDTKRRFANLLEISSLADEVIRIKPRVASDDEILRIHTRAHLDRLEALCAAGGGEAGDATPVGVASYDIAKLAAGGVIATVDAVMSGDVDNAYVLCRPPGHHAEPELVTGFCLLANGAIGIEHARQVHGVKRIAVVDYDVHHGNGCETIFYDDPNILTISVHQDNLFPPDRGKLTETGGSHAKGANINIPLPPGSGSGAYAEAFERIVLPSLYRFEPELIFVASGFDASAMDPLAHMMLGAADYRALAGALRKVSEKTCAGRIIFTHEGGYAASHVPYCGLAVLETLSGHQTGITDPFDEFIVGYGGQSLQPHQATVIAEIASLHQLEPYREPLS</sequence>
<evidence type="ECO:0000256" key="1">
    <source>
        <dbReference type="ARBA" id="ARBA00005947"/>
    </source>
</evidence>
<comment type="similarity">
    <text evidence="1">Belongs to the histone deacetylase family.</text>
</comment>
<dbReference type="SUPFAM" id="SSF52768">
    <property type="entry name" value="Arginase/deacetylase"/>
    <property type="match status" value="1"/>
</dbReference>
<keyword evidence="3" id="KW-0378">Hydrolase</keyword>
<dbReference type="RefSeq" id="WP_013046631.1">
    <property type="nucleotide sequence ID" value="NC_014010.1"/>
</dbReference>
<proteinExistence type="inferred from homology"/>
<gene>
    <name evidence="3" type="ordered locus">SAR116_1761</name>
</gene>
<dbReference type="Pfam" id="PF00850">
    <property type="entry name" value="Hist_deacetyl"/>
    <property type="match status" value="1"/>
</dbReference>
<dbReference type="STRING" id="488538.SAR116_1761"/>
<name>D5BMG1_PUNMI</name>
<dbReference type="GO" id="GO:0047611">
    <property type="term" value="F:acetylspermidine deacetylase activity"/>
    <property type="evidence" value="ECO:0007669"/>
    <property type="project" value="UniProtKB-EC"/>
</dbReference>
<dbReference type="GO" id="GO:0005737">
    <property type="term" value="C:cytoplasm"/>
    <property type="evidence" value="ECO:0007669"/>
    <property type="project" value="TreeGrafter"/>
</dbReference>
<dbReference type="OrthoDB" id="9808367at2"/>
<protein>
    <submittedName>
        <fullName evidence="3">Histone deacetylase/AcuC/AphA family protein</fullName>
        <ecNumber evidence="3">3.5.1.48</ecNumber>
    </submittedName>
</protein>
<dbReference type="HOGENOM" id="CLU_007727_8_2_5"/>
<dbReference type="EC" id="3.5.1.48" evidence="3"/>
<dbReference type="GO" id="GO:0004407">
    <property type="term" value="F:histone deacetylase activity"/>
    <property type="evidence" value="ECO:0007669"/>
    <property type="project" value="TreeGrafter"/>
</dbReference>
<dbReference type="KEGG" id="apb:SAR116_1761"/>
<dbReference type="GO" id="GO:0040029">
    <property type="term" value="P:epigenetic regulation of gene expression"/>
    <property type="evidence" value="ECO:0007669"/>
    <property type="project" value="TreeGrafter"/>
</dbReference>
<dbReference type="InterPro" id="IPR023696">
    <property type="entry name" value="Ureohydrolase_dom_sf"/>
</dbReference>
<organism evidence="3 4">
    <name type="scientific">Puniceispirillum marinum (strain IMCC1322)</name>
    <dbReference type="NCBI Taxonomy" id="488538"/>
    <lineage>
        <taxon>Bacteria</taxon>
        <taxon>Pseudomonadati</taxon>
        <taxon>Pseudomonadota</taxon>
        <taxon>Alphaproteobacteria</taxon>
        <taxon>Candidatus Puniceispirillales</taxon>
        <taxon>Candidatus Puniceispirillaceae</taxon>
        <taxon>Candidatus Puniceispirillum</taxon>
    </lineage>
</organism>
<dbReference type="InterPro" id="IPR000286">
    <property type="entry name" value="HDACs"/>
</dbReference>
<dbReference type="PRINTS" id="PR01270">
    <property type="entry name" value="HDASUPER"/>
</dbReference>
<dbReference type="InterPro" id="IPR023801">
    <property type="entry name" value="His_deacetylse_dom"/>
</dbReference>
<keyword evidence="4" id="KW-1185">Reference proteome</keyword>
<dbReference type="InterPro" id="IPR037138">
    <property type="entry name" value="His_deacetylse_dom_sf"/>
</dbReference>
<dbReference type="PANTHER" id="PTHR10625">
    <property type="entry name" value="HISTONE DEACETYLASE HDAC1-RELATED"/>
    <property type="match status" value="1"/>
</dbReference>
<evidence type="ECO:0000259" key="2">
    <source>
        <dbReference type="Pfam" id="PF00850"/>
    </source>
</evidence>
<feature type="domain" description="Histone deacetylase" evidence="2">
    <location>
        <begin position="38"/>
        <end position="327"/>
    </location>
</feature>
<dbReference type="eggNOG" id="COG0123">
    <property type="taxonomic scope" value="Bacteria"/>
</dbReference>
<reference evidence="3 4" key="1">
    <citation type="journal article" date="2010" name="J. Bacteriol.">
        <title>Complete genome sequence of "Candidatus Puniceispirillum marinum" IMCC1322, a representative of the SAR116 clade in the Alphaproteobacteria.</title>
        <authorList>
            <person name="Oh H.M."/>
            <person name="Kwon K.K."/>
            <person name="Kang I."/>
            <person name="Kang S.G."/>
            <person name="Lee J.H."/>
            <person name="Kim S.J."/>
            <person name="Cho J.C."/>
        </authorList>
    </citation>
    <scope>NUCLEOTIDE SEQUENCE [LARGE SCALE GENOMIC DNA]</scope>
    <source>
        <strain evidence="3 4">IMCC1322</strain>
    </source>
</reference>
<accession>D5BMG1</accession>
<dbReference type="Gene3D" id="3.40.800.20">
    <property type="entry name" value="Histone deacetylase domain"/>
    <property type="match status" value="1"/>
</dbReference>
<dbReference type="Proteomes" id="UP000007460">
    <property type="component" value="Chromosome"/>
</dbReference>